<dbReference type="GO" id="GO:0006814">
    <property type="term" value="P:sodium ion transport"/>
    <property type="evidence" value="ECO:0007669"/>
    <property type="project" value="InterPro"/>
</dbReference>
<feature type="transmembrane region" description="Helical" evidence="3">
    <location>
        <begin position="57"/>
        <end position="77"/>
    </location>
</feature>
<dbReference type="NCBIfam" id="TIGR00792">
    <property type="entry name" value="gph"/>
    <property type="match status" value="1"/>
</dbReference>
<keyword evidence="3" id="KW-1133">Transmembrane helix</keyword>
<sequence length="478" mass="53234">MICPLGLFIIKSNNERTDNEMENAVTKREKISYGLYFMGQNVFYGLIGYMTTYFTDIGITTALVAIVALITKVWDAINDPIFGMIMDKVNFKKGKFLPWLRISVIAIPVATILLFTIPTGIPMMAKIIWATLAYMLWDTAYTLCDVPIFGIVTTMTIDQKERISLNSIGRMFVIFAGIVTGIVLPLVRQRLGGWATTVIVLSLLSAVMMIPICLFAKERVIEKERVLDEGAEESYTLRDMAECLRKNKYLLIFFAAPLISSLLNVGANWGLYVARYCLGGEEAASYVSMTVIIPTLIGAVMAVELCKKYDKFKVFYISYVFALLLGIVRFMAGYENMTVYVILNALGGIPLGIAVILQYQFTPDCYEYGQYKTGLKMRGVTFAAQTFFTKLNGAIATAVSVFALTLIGFREGEGVVQAAGFADKLWTFSCLGSIIGGICTLLILRFYKLNDHDVQLMAKCNNGEISREEAEAQMINQY</sequence>
<evidence type="ECO:0000256" key="3">
    <source>
        <dbReference type="SAM" id="Phobius"/>
    </source>
</evidence>
<keyword evidence="1" id="KW-0813">Transport</keyword>
<protein>
    <recommendedName>
        <fullName evidence="8">MFS transporter</fullName>
    </recommendedName>
</protein>
<evidence type="ECO:0000313" key="6">
    <source>
        <dbReference type="Proteomes" id="UP000283992"/>
    </source>
</evidence>
<keyword evidence="3" id="KW-0812">Transmembrane</keyword>
<feature type="transmembrane region" description="Helical" evidence="3">
    <location>
        <begin position="33"/>
        <end position="51"/>
    </location>
</feature>
<comment type="caution">
    <text evidence="4">The sequence shown here is derived from an EMBL/GenBank/DDBJ whole genome shotgun (WGS) entry which is preliminary data.</text>
</comment>
<gene>
    <name evidence="5" type="ORF">DW142_14510</name>
    <name evidence="4" type="ORF">DWY88_16265</name>
</gene>
<dbReference type="InterPro" id="IPR001927">
    <property type="entry name" value="Na/Gal_symport"/>
</dbReference>
<dbReference type="Gene3D" id="1.20.1250.20">
    <property type="entry name" value="MFS general substrate transporter like domains"/>
    <property type="match status" value="1"/>
</dbReference>
<evidence type="ECO:0000256" key="1">
    <source>
        <dbReference type="ARBA" id="ARBA00022448"/>
    </source>
</evidence>
<accession>A0A3E4K3K2</accession>
<dbReference type="Pfam" id="PF13347">
    <property type="entry name" value="MFS_2"/>
    <property type="match status" value="1"/>
</dbReference>
<feature type="transmembrane region" description="Helical" evidence="3">
    <location>
        <begin position="314"/>
        <end position="332"/>
    </location>
</feature>
<name>A0A3E4K3K2_MEDGN</name>
<keyword evidence="2" id="KW-0769">Symport</keyword>
<dbReference type="Proteomes" id="UP000283992">
    <property type="component" value="Unassembled WGS sequence"/>
</dbReference>
<evidence type="ECO:0000313" key="4">
    <source>
        <dbReference type="EMBL" id="RGQ59995.1"/>
    </source>
</evidence>
<dbReference type="GO" id="GO:0005886">
    <property type="term" value="C:plasma membrane"/>
    <property type="evidence" value="ECO:0007669"/>
    <property type="project" value="TreeGrafter"/>
</dbReference>
<feature type="transmembrane region" description="Helical" evidence="3">
    <location>
        <begin position="127"/>
        <end position="156"/>
    </location>
</feature>
<dbReference type="InterPro" id="IPR039672">
    <property type="entry name" value="MFS_2"/>
</dbReference>
<dbReference type="EMBL" id="QRLN01000028">
    <property type="protein sequence ID" value="RHJ07970.1"/>
    <property type="molecule type" value="Genomic_DNA"/>
</dbReference>
<dbReference type="Proteomes" id="UP000286137">
    <property type="component" value="Unassembled WGS sequence"/>
</dbReference>
<feature type="transmembrane region" description="Helical" evidence="3">
    <location>
        <begin position="193"/>
        <end position="216"/>
    </location>
</feature>
<evidence type="ECO:0000313" key="7">
    <source>
        <dbReference type="Proteomes" id="UP000286137"/>
    </source>
</evidence>
<dbReference type="InterPro" id="IPR036259">
    <property type="entry name" value="MFS_trans_sf"/>
</dbReference>
<feature type="transmembrane region" description="Helical" evidence="3">
    <location>
        <begin position="249"/>
        <end position="271"/>
    </location>
</feature>
<evidence type="ECO:0000313" key="5">
    <source>
        <dbReference type="EMBL" id="RHJ07970.1"/>
    </source>
</evidence>
<feature type="transmembrane region" description="Helical" evidence="3">
    <location>
        <begin position="98"/>
        <end position="121"/>
    </location>
</feature>
<dbReference type="GO" id="GO:0015293">
    <property type="term" value="F:symporter activity"/>
    <property type="evidence" value="ECO:0007669"/>
    <property type="project" value="UniProtKB-KW"/>
</dbReference>
<feature type="transmembrane region" description="Helical" evidence="3">
    <location>
        <begin position="425"/>
        <end position="447"/>
    </location>
</feature>
<dbReference type="PANTHER" id="PTHR11328">
    <property type="entry name" value="MAJOR FACILITATOR SUPERFAMILY DOMAIN-CONTAINING PROTEIN"/>
    <property type="match status" value="1"/>
</dbReference>
<evidence type="ECO:0000256" key="2">
    <source>
        <dbReference type="ARBA" id="ARBA00022847"/>
    </source>
</evidence>
<feature type="transmembrane region" description="Helical" evidence="3">
    <location>
        <begin position="338"/>
        <end position="359"/>
    </location>
</feature>
<reference evidence="6 7" key="1">
    <citation type="submission" date="2018-08" db="EMBL/GenBank/DDBJ databases">
        <title>A genome reference for cultivated species of the human gut microbiota.</title>
        <authorList>
            <person name="Zou Y."/>
            <person name="Xue W."/>
            <person name="Luo G."/>
        </authorList>
    </citation>
    <scope>NUCLEOTIDE SEQUENCE [LARGE SCALE GENOMIC DNA]</scope>
    <source>
        <strain evidence="4 7">AF27-4BH</strain>
        <strain evidence="5 6">AM12-54</strain>
    </source>
</reference>
<dbReference type="GO" id="GO:0008643">
    <property type="term" value="P:carbohydrate transport"/>
    <property type="evidence" value="ECO:0007669"/>
    <property type="project" value="InterPro"/>
</dbReference>
<dbReference type="PANTHER" id="PTHR11328:SF36">
    <property type="entry name" value="MELIBIOSE PERMEASE"/>
    <property type="match status" value="1"/>
</dbReference>
<feature type="transmembrane region" description="Helical" evidence="3">
    <location>
        <begin position="283"/>
        <end position="302"/>
    </location>
</feature>
<organism evidence="4 7">
    <name type="scientific">Mediterraneibacter gnavus</name>
    <name type="common">Ruminococcus gnavus</name>
    <dbReference type="NCBI Taxonomy" id="33038"/>
    <lineage>
        <taxon>Bacteria</taxon>
        <taxon>Bacillati</taxon>
        <taxon>Bacillota</taxon>
        <taxon>Clostridia</taxon>
        <taxon>Lachnospirales</taxon>
        <taxon>Lachnospiraceae</taxon>
        <taxon>Mediterraneibacter</taxon>
    </lineage>
</organism>
<keyword evidence="3" id="KW-0472">Membrane</keyword>
<dbReference type="EMBL" id="QRTJ01000052">
    <property type="protein sequence ID" value="RGQ59995.1"/>
    <property type="molecule type" value="Genomic_DNA"/>
</dbReference>
<feature type="transmembrane region" description="Helical" evidence="3">
    <location>
        <begin position="168"/>
        <end position="187"/>
    </location>
</feature>
<feature type="transmembrane region" description="Helical" evidence="3">
    <location>
        <begin position="380"/>
        <end position="405"/>
    </location>
</feature>
<dbReference type="AlphaFoldDB" id="A0A3E4K3K2"/>
<dbReference type="SUPFAM" id="SSF103473">
    <property type="entry name" value="MFS general substrate transporter"/>
    <property type="match status" value="1"/>
</dbReference>
<proteinExistence type="predicted"/>
<evidence type="ECO:0008006" key="8">
    <source>
        <dbReference type="Google" id="ProtNLM"/>
    </source>
</evidence>